<proteinExistence type="predicted"/>
<feature type="compositionally biased region" description="Polar residues" evidence="1">
    <location>
        <begin position="29"/>
        <end position="49"/>
    </location>
</feature>
<comment type="caution">
    <text evidence="2">The sequence shown here is derived from an EMBL/GenBank/DDBJ whole genome shotgun (WGS) entry which is preliminary data.</text>
</comment>
<sequence>MSTEDGERSGRSKEQQYAVGPTPLFARASASTADRSVSPSAFSLPQSPSARLGGTDLCRFVPANDEPSESGQDLTVRLETFSKLFPGIKKYFLLMNESGSEYSAPRLLNDWNRPEEIEPF</sequence>
<dbReference type="EMBL" id="JAACXV010014237">
    <property type="protein sequence ID" value="KAF7269371.1"/>
    <property type="molecule type" value="Genomic_DNA"/>
</dbReference>
<feature type="compositionally biased region" description="Basic and acidic residues" evidence="1">
    <location>
        <begin position="1"/>
        <end position="14"/>
    </location>
</feature>
<dbReference type="AlphaFoldDB" id="A0A834M620"/>
<protein>
    <submittedName>
        <fullName evidence="2">Uncharacterized protein</fullName>
    </submittedName>
</protein>
<evidence type="ECO:0000256" key="1">
    <source>
        <dbReference type="SAM" id="MobiDB-lite"/>
    </source>
</evidence>
<gene>
    <name evidence="2" type="ORF">GWI33_017622</name>
</gene>
<accession>A0A834M620</accession>
<dbReference type="Proteomes" id="UP000625711">
    <property type="component" value="Unassembled WGS sequence"/>
</dbReference>
<keyword evidence="3" id="KW-1185">Reference proteome</keyword>
<name>A0A834M620_RHYFE</name>
<reference evidence="2" key="1">
    <citation type="submission" date="2020-08" db="EMBL/GenBank/DDBJ databases">
        <title>Genome sequencing and assembly of the red palm weevil Rhynchophorus ferrugineus.</title>
        <authorList>
            <person name="Dias G.B."/>
            <person name="Bergman C.M."/>
            <person name="Manee M."/>
        </authorList>
    </citation>
    <scope>NUCLEOTIDE SEQUENCE</scope>
    <source>
        <strain evidence="2">AA-2017</strain>
        <tissue evidence="2">Whole larva</tissue>
    </source>
</reference>
<organism evidence="2 3">
    <name type="scientific">Rhynchophorus ferrugineus</name>
    <name type="common">Red palm weevil</name>
    <name type="synonym">Curculio ferrugineus</name>
    <dbReference type="NCBI Taxonomy" id="354439"/>
    <lineage>
        <taxon>Eukaryota</taxon>
        <taxon>Metazoa</taxon>
        <taxon>Ecdysozoa</taxon>
        <taxon>Arthropoda</taxon>
        <taxon>Hexapoda</taxon>
        <taxon>Insecta</taxon>
        <taxon>Pterygota</taxon>
        <taxon>Neoptera</taxon>
        <taxon>Endopterygota</taxon>
        <taxon>Coleoptera</taxon>
        <taxon>Polyphaga</taxon>
        <taxon>Cucujiformia</taxon>
        <taxon>Curculionidae</taxon>
        <taxon>Dryophthorinae</taxon>
        <taxon>Rhynchophorus</taxon>
    </lineage>
</organism>
<feature type="region of interest" description="Disordered" evidence="1">
    <location>
        <begin position="1"/>
        <end position="71"/>
    </location>
</feature>
<evidence type="ECO:0000313" key="2">
    <source>
        <dbReference type="EMBL" id="KAF7269371.1"/>
    </source>
</evidence>
<evidence type="ECO:0000313" key="3">
    <source>
        <dbReference type="Proteomes" id="UP000625711"/>
    </source>
</evidence>